<sequence>MCDGSVSPGRVTGQGERGCSAVSGALCMNGSPDTNSGYRICGYHGSRCDGWSASIDDSHSQGNTYIYHNGHVQSINSYRVITSGHC</sequence>
<comment type="caution">
    <text evidence="1">The sequence shown here is derived from an EMBL/GenBank/DDBJ whole genome shotgun (WGS) entry which is preliminary data.</text>
</comment>
<dbReference type="EMBL" id="JBFXLQ010000078">
    <property type="protein sequence ID" value="KAL2860983.1"/>
    <property type="molecule type" value="Genomic_DNA"/>
</dbReference>
<dbReference type="GeneID" id="98149084"/>
<accession>A0ABR4LBX0</accession>
<dbReference type="Proteomes" id="UP001610432">
    <property type="component" value="Unassembled WGS sequence"/>
</dbReference>
<evidence type="ECO:0000313" key="1">
    <source>
        <dbReference type="EMBL" id="KAL2860983.1"/>
    </source>
</evidence>
<dbReference type="RefSeq" id="XP_070880877.1">
    <property type="nucleotide sequence ID" value="XM_071034012.1"/>
</dbReference>
<proteinExistence type="predicted"/>
<organism evidence="1 2">
    <name type="scientific">Aspergillus lucknowensis</name>
    <dbReference type="NCBI Taxonomy" id="176173"/>
    <lineage>
        <taxon>Eukaryota</taxon>
        <taxon>Fungi</taxon>
        <taxon>Dikarya</taxon>
        <taxon>Ascomycota</taxon>
        <taxon>Pezizomycotina</taxon>
        <taxon>Eurotiomycetes</taxon>
        <taxon>Eurotiomycetidae</taxon>
        <taxon>Eurotiales</taxon>
        <taxon>Aspergillaceae</taxon>
        <taxon>Aspergillus</taxon>
        <taxon>Aspergillus subgen. Nidulantes</taxon>
    </lineage>
</organism>
<keyword evidence="2" id="KW-1185">Reference proteome</keyword>
<protein>
    <submittedName>
        <fullName evidence="1">Uncharacterized protein</fullName>
    </submittedName>
</protein>
<name>A0ABR4LBX0_9EURO</name>
<gene>
    <name evidence="1" type="ORF">BJX67DRAFT_386140</name>
</gene>
<evidence type="ECO:0000313" key="2">
    <source>
        <dbReference type="Proteomes" id="UP001610432"/>
    </source>
</evidence>
<reference evidence="1 2" key="1">
    <citation type="submission" date="2024-07" db="EMBL/GenBank/DDBJ databases">
        <title>Section-level genome sequencing and comparative genomics of Aspergillus sections Usti and Cavernicolus.</title>
        <authorList>
            <consortium name="Lawrence Berkeley National Laboratory"/>
            <person name="Nybo J.L."/>
            <person name="Vesth T.C."/>
            <person name="Theobald S."/>
            <person name="Frisvad J.C."/>
            <person name="Larsen T.O."/>
            <person name="Kjaerboelling I."/>
            <person name="Rothschild-Mancinelli K."/>
            <person name="Lyhne E.K."/>
            <person name="Kogle M.E."/>
            <person name="Barry K."/>
            <person name="Clum A."/>
            <person name="Na H."/>
            <person name="Ledsgaard L."/>
            <person name="Lin J."/>
            <person name="Lipzen A."/>
            <person name="Kuo A."/>
            <person name="Riley R."/>
            <person name="Mondo S."/>
            <person name="Labutti K."/>
            <person name="Haridas S."/>
            <person name="Pangalinan J."/>
            <person name="Salamov A.A."/>
            <person name="Simmons B.A."/>
            <person name="Magnuson J.K."/>
            <person name="Chen J."/>
            <person name="Drula E."/>
            <person name="Henrissat B."/>
            <person name="Wiebenga A."/>
            <person name="Lubbers R.J."/>
            <person name="Gomes A.C."/>
            <person name="Macurrencykelacurrency M.R."/>
            <person name="Stajich J."/>
            <person name="Grigoriev I.V."/>
            <person name="Mortensen U.H."/>
            <person name="De Vries R.P."/>
            <person name="Baker S.E."/>
            <person name="Andersen M.R."/>
        </authorList>
    </citation>
    <scope>NUCLEOTIDE SEQUENCE [LARGE SCALE GENOMIC DNA]</scope>
    <source>
        <strain evidence="1 2">CBS 449.75</strain>
    </source>
</reference>